<organism evidence="1">
    <name type="scientific">Anguilla anguilla</name>
    <name type="common">European freshwater eel</name>
    <name type="synonym">Muraena anguilla</name>
    <dbReference type="NCBI Taxonomy" id="7936"/>
    <lineage>
        <taxon>Eukaryota</taxon>
        <taxon>Metazoa</taxon>
        <taxon>Chordata</taxon>
        <taxon>Craniata</taxon>
        <taxon>Vertebrata</taxon>
        <taxon>Euteleostomi</taxon>
        <taxon>Actinopterygii</taxon>
        <taxon>Neopterygii</taxon>
        <taxon>Teleostei</taxon>
        <taxon>Anguilliformes</taxon>
        <taxon>Anguillidae</taxon>
        <taxon>Anguilla</taxon>
    </lineage>
</organism>
<accession>A0A0E9U1H4</accession>
<proteinExistence type="predicted"/>
<sequence length="37" mass="4308">MGSWKHMAGLLLSDPWTFHPYQSKYSLGAFQIDLQRP</sequence>
<dbReference type="EMBL" id="GBXM01049769">
    <property type="protein sequence ID" value="JAH58808.1"/>
    <property type="molecule type" value="Transcribed_RNA"/>
</dbReference>
<protein>
    <submittedName>
        <fullName evidence="1">Uncharacterized protein</fullName>
    </submittedName>
</protein>
<dbReference type="AlphaFoldDB" id="A0A0E9U1H4"/>
<reference evidence="1" key="2">
    <citation type="journal article" date="2015" name="Fish Shellfish Immunol.">
        <title>Early steps in the European eel (Anguilla anguilla)-Vibrio vulnificus interaction in the gills: Role of the RtxA13 toxin.</title>
        <authorList>
            <person name="Callol A."/>
            <person name="Pajuelo D."/>
            <person name="Ebbesson L."/>
            <person name="Teles M."/>
            <person name="MacKenzie S."/>
            <person name="Amaro C."/>
        </authorList>
    </citation>
    <scope>NUCLEOTIDE SEQUENCE</scope>
</reference>
<evidence type="ECO:0000313" key="1">
    <source>
        <dbReference type="EMBL" id="JAH58808.1"/>
    </source>
</evidence>
<reference evidence="1" key="1">
    <citation type="submission" date="2014-11" db="EMBL/GenBank/DDBJ databases">
        <authorList>
            <person name="Amaro Gonzalez C."/>
        </authorList>
    </citation>
    <scope>NUCLEOTIDE SEQUENCE</scope>
</reference>
<name>A0A0E9U1H4_ANGAN</name>